<name>A0A5P1FTX7_ASPOF</name>
<gene>
    <name evidence="2" type="ORF">A4U43_C01F30330</name>
</gene>
<reference evidence="3" key="1">
    <citation type="journal article" date="2017" name="Nat. Commun.">
        <title>The asparagus genome sheds light on the origin and evolution of a young Y chromosome.</title>
        <authorList>
            <person name="Harkess A."/>
            <person name="Zhou J."/>
            <person name="Xu C."/>
            <person name="Bowers J.E."/>
            <person name="Van der Hulst R."/>
            <person name="Ayyampalayam S."/>
            <person name="Mercati F."/>
            <person name="Riccardi P."/>
            <person name="McKain M.R."/>
            <person name="Kakrana A."/>
            <person name="Tang H."/>
            <person name="Ray J."/>
            <person name="Groenendijk J."/>
            <person name="Arikit S."/>
            <person name="Mathioni S.M."/>
            <person name="Nakano M."/>
            <person name="Shan H."/>
            <person name="Telgmann-Rauber A."/>
            <person name="Kanno A."/>
            <person name="Yue Z."/>
            <person name="Chen H."/>
            <person name="Li W."/>
            <person name="Chen Y."/>
            <person name="Xu X."/>
            <person name="Zhang Y."/>
            <person name="Luo S."/>
            <person name="Chen H."/>
            <person name="Gao J."/>
            <person name="Mao Z."/>
            <person name="Pires J.C."/>
            <person name="Luo M."/>
            <person name="Kudrna D."/>
            <person name="Wing R.A."/>
            <person name="Meyers B.C."/>
            <person name="Yi K."/>
            <person name="Kong H."/>
            <person name="Lavrijsen P."/>
            <person name="Sunseri F."/>
            <person name="Falavigna A."/>
            <person name="Ye Y."/>
            <person name="Leebens-Mack J.H."/>
            <person name="Chen G."/>
        </authorList>
    </citation>
    <scope>NUCLEOTIDE SEQUENCE [LARGE SCALE GENOMIC DNA]</scope>
    <source>
        <strain evidence="3">cv. DH0086</strain>
    </source>
</reference>
<evidence type="ECO:0000313" key="3">
    <source>
        <dbReference type="Proteomes" id="UP000243459"/>
    </source>
</evidence>
<dbReference type="Proteomes" id="UP000243459">
    <property type="component" value="Chromosome 1"/>
</dbReference>
<keyword evidence="3" id="KW-1185">Reference proteome</keyword>
<feature type="compositionally biased region" description="Pro residues" evidence="1">
    <location>
        <begin position="32"/>
        <end position="42"/>
    </location>
</feature>
<feature type="region of interest" description="Disordered" evidence="1">
    <location>
        <begin position="118"/>
        <end position="145"/>
    </location>
</feature>
<evidence type="ECO:0000256" key="1">
    <source>
        <dbReference type="SAM" id="MobiDB-lite"/>
    </source>
</evidence>
<feature type="region of interest" description="Disordered" evidence="1">
    <location>
        <begin position="32"/>
        <end position="86"/>
    </location>
</feature>
<evidence type="ECO:0000313" key="2">
    <source>
        <dbReference type="EMBL" id="ONK81542.1"/>
    </source>
</evidence>
<dbReference type="Gramene" id="ONK81542">
    <property type="protein sequence ID" value="ONK81542"/>
    <property type="gene ID" value="A4U43_C01F30330"/>
</dbReference>
<dbReference type="EMBL" id="CM007381">
    <property type="protein sequence ID" value="ONK81542.1"/>
    <property type="molecule type" value="Genomic_DNA"/>
</dbReference>
<protein>
    <submittedName>
        <fullName evidence="2">Uncharacterized protein</fullName>
    </submittedName>
</protein>
<feature type="compositionally biased region" description="Basic and acidic residues" evidence="1">
    <location>
        <begin position="122"/>
        <end position="145"/>
    </location>
</feature>
<sequence length="145" mass="15869">MAPVLQENQQRPLHYFLILTCRVPRTDCGPLPPFNLRPPTPHGHPRSFAHGPTSPSLPRATVPSPGPPISSLWSGYPPAPAQELLPPRGGILFVRPEAREEIQKTVDEIAEVDLTAETCAEGGREEEVRTNGGEVREDVRVGDSR</sequence>
<dbReference type="AlphaFoldDB" id="A0A5P1FTX7"/>
<organism evidence="2 3">
    <name type="scientific">Asparagus officinalis</name>
    <name type="common">Garden asparagus</name>
    <dbReference type="NCBI Taxonomy" id="4686"/>
    <lineage>
        <taxon>Eukaryota</taxon>
        <taxon>Viridiplantae</taxon>
        <taxon>Streptophyta</taxon>
        <taxon>Embryophyta</taxon>
        <taxon>Tracheophyta</taxon>
        <taxon>Spermatophyta</taxon>
        <taxon>Magnoliopsida</taxon>
        <taxon>Liliopsida</taxon>
        <taxon>Asparagales</taxon>
        <taxon>Asparagaceae</taxon>
        <taxon>Asparagoideae</taxon>
        <taxon>Asparagus</taxon>
    </lineage>
</organism>
<proteinExistence type="predicted"/>
<accession>A0A5P1FTX7</accession>